<proteinExistence type="predicted"/>
<keyword evidence="2" id="KW-0808">Transferase</keyword>
<evidence type="ECO:0000313" key="2">
    <source>
        <dbReference type="EMBL" id="MBA4864767.1"/>
    </source>
</evidence>
<feature type="domain" description="Aminoglycoside phosphotransferase" evidence="1">
    <location>
        <begin position="74"/>
        <end position="256"/>
    </location>
</feature>
<dbReference type="GO" id="GO:0016740">
    <property type="term" value="F:transferase activity"/>
    <property type="evidence" value="ECO:0007669"/>
    <property type="project" value="UniProtKB-KW"/>
</dbReference>
<dbReference type="InterPro" id="IPR002575">
    <property type="entry name" value="Aminoglycoside_PTrfase"/>
</dbReference>
<comment type="caution">
    <text evidence="2">The sequence shown here is derived from an EMBL/GenBank/DDBJ whole genome shotgun (WGS) entry which is preliminary data.</text>
</comment>
<dbReference type="Proteomes" id="UP000586976">
    <property type="component" value="Unassembled WGS sequence"/>
</dbReference>
<dbReference type="Pfam" id="PF01636">
    <property type="entry name" value="APH"/>
    <property type="match status" value="1"/>
</dbReference>
<keyword evidence="3" id="KW-1185">Reference proteome</keyword>
<gene>
    <name evidence="2" type="ORF">H1V43_26130</name>
</gene>
<dbReference type="SUPFAM" id="SSF56112">
    <property type="entry name" value="Protein kinase-like (PK-like)"/>
    <property type="match status" value="1"/>
</dbReference>
<dbReference type="NCBIfam" id="NF038156">
    <property type="entry name" value="lant_syn_V_LxmK"/>
    <property type="match status" value="1"/>
</dbReference>
<sequence>MTMESDDFVAAALAELGLGTFEPLGGETFSGRNDSRTGLTSRGHAVFVKRLTGAEAARRLRTLIGFEQTCRARISPALRTPACLGWDVERQVIVFDWLKDAVSGHDLAADDAFTDDMARRCGAAVGVLHGPPGAVEPPPAAVRASASAVPDLFTALPLDYYERASGAVLAMWRILHGDATIAASLRALRADSRRARPVLIHADLRLDQFLFDADGPLLCDWEEWQMGDPACDVGAFAGEWLYRMLRGIPSDDPREEQDDASPEARHRAAHHRILERGLAGVEAARTKIAAFRDGYADSGGCLSDDLVTRATAYGGWHLLERVLAAAESRPVLGTLDRMLIGIGSTALRTPHKFAQSLGLEGTR</sequence>
<organism evidence="2 3">
    <name type="scientific">Streptomyces himalayensis subsp. aureolus</name>
    <dbReference type="NCBI Taxonomy" id="2758039"/>
    <lineage>
        <taxon>Bacteria</taxon>
        <taxon>Bacillati</taxon>
        <taxon>Actinomycetota</taxon>
        <taxon>Actinomycetes</taxon>
        <taxon>Kitasatosporales</taxon>
        <taxon>Streptomycetaceae</taxon>
        <taxon>Streptomyces</taxon>
        <taxon>Streptomyces himalayensis</taxon>
    </lineage>
</organism>
<name>A0A7W2HI74_9ACTN</name>
<dbReference type="InterPro" id="IPR011009">
    <property type="entry name" value="Kinase-like_dom_sf"/>
</dbReference>
<reference evidence="2 3" key="1">
    <citation type="submission" date="2020-07" db="EMBL/GenBank/DDBJ databases">
        <title>Streptomyces isolated from Indian soil.</title>
        <authorList>
            <person name="Mandal S."/>
            <person name="Maiti P.K."/>
        </authorList>
    </citation>
    <scope>NUCLEOTIDE SEQUENCE [LARGE SCALE GENOMIC DNA]</scope>
    <source>
        <strain evidence="2 3">PSKA54</strain>
    </source>
</reference>
<evidence type="ECO:0000313" key="3">
    <source>
        <dbReference type="Proteomes" id="UP000586976"/>
    </source>
</evidence>
<protein>
    <submittedName>
        <fullName evidence="2">Phosphotransferase</fullName>
    </submittedName>
</protein>
<dbReference type="Gene3D" id="3.90.1200.10">
    <property type="match status" value="1"/>
</dbReference>
<accession>A0A7W2HI74</accession>
<dbReference type="EMBL" id="JACEQY010000033">
    <property type="protein sequence ID" value="MBA4864767.1"/>
    <property type="molecule type" value="Genomic_DNA"/>
</dbReference>
<dbReference type="AlphaFoldDB" id="A0A7W2HI74"/>
<evidence type="ECO:0000259" key="1">
    <source>
        <dbReference type="Pfam" id="PF01636"/>
    </source>
</evidence>